<feature type="compositionally biased region" description="Polar residues" evidence="1">
    <location>
        <begin position="14"/>
        <end position="23"/>
    </location>
</feature>
<feature type="compositionally biased region" description="Basic and acidic residues" evidence="1">
    <location>
        <begin position="248"/>
        <end position="276"/>
    </location>
</feature>
<keyword evidence="2" id="KW-1133">Transmembrane helix</keyword>
<accession>A0A8J5I7Y4</accession>
<keyword evidence="4" id="KW-1185">Reference proteome</keyword>
<evidence type="ECO:0000256" key="1">
    <source>
        <dbReference type="SAM" id="MobiDB-lite"/>
    </source>
</evidence>
<organism evidence="3 4">
    <name type="scientific">Zingiber officinale</name>
    <name type="common">Ginger</name>
    <name type="synonym">Amomum zingiber</name>
    <dbReference type="NCBI Taxonomy" id="94328"/>
    <lineage>
        <taxon>Eukaryota</taxon>
        <taxon>Viridiplantae</taxon>
        <taxon>Streptophyta</taxon>
        <taxon>Embryophyta</taxon>
        <taxon>Tracheophyta</taxon>
        <taxon>Spermatophyta</taxon>
        <taxon>Magnoliopsida</taxon>
        <taxon>Liliopsida</taxon>
        <taxon>Zingiberales</taxon>
        <taxon>Zingiberaceae</taxon>
        <taxon>Zingiber</taxon>
    </lineage>
</organism>
<evidence type="ECO:0000256" key="2">
    <source>
        <dbReference type="SAM" id="Phobius"/>
    </source>
</evidence>
<dbReference type="Proteomes" id="UP000734854">
    <property type="component" value="Unassembled WGS sequence"/>
</dbReference>
<feature type="region of interest" description="Disordered" evidence="1">
    <location>
        <begin position="1"/>
        <end position="23"/>
    </location>
</feature>
<keyword evidence="2" id="KW-0472">Membrane</keyword>
<sequence>MTVQLPTPVAGERPTSSAISVPSTRRNSLPLIRLPCGDDDPGPLSSSWLEIRLFYVRVSPCASGAAPPFLALSHLRRDRGAALEINNARIPESEPTTIHLRRNRADRDAADVTYISTDVVRLIGAIDFEVSDDQGNLMLCGSLDRMDAPWSNGAIGFDHHRLQTSDRDPKAGWSMDCYLAASIGSSVFMQPSKSGLQLSPSIEVYVAGCFAAVPLILTQTIQLSPRWGSVRLATLGAIPEDEEATDGEPAKDYGLESHKSSPASTDRDEVAEKEPNEYNPTMAVKHSYHGGWYSDEDGQLSWFNAGVRVGLGIGLGMCVGVGIGVGLLMNSYQATTRSFKRRFF</sequence>
<gene>
    <name evidence="3" type="ORF">ZIOFF_003042</name>
</gene>
<keyword evidence="2" id="KW-0812">Transmembrane</keyword>
<dbReference type="AlphaFoldDB" id="A0A8J5I7Y4"/>
<evidence type="ECO:0000313" key="3">
    <source>
        <dbReference type="EMBL" id="KAG6537939.1"/>
    </source>
</evidence>
<name>A0A8J5I7Y4_ZINOF</name>
<protein>
    <submittedName>
        <fullName evidence="3">Uncharacterized protein</fullName>
    </submittedName>
</protein>
<reference evidence="3 4" key="1">
    <citation type="submission" date="2020-08" db="EMBL/GenBank/DDBJ databases">
        <title>Plant Genome Project.</title>
        <authorList>
            <person name="Zhang R.-G."/>
        </authorList>
    </citation>
    <scope>NUCLEOTIDE SEQUENCE [LARGE SCALE GENOMIC DNA]</scope>
    <source>
        <tissue evidence="3">Rhizome</tissue>
    </source>
</reference>
<dbReference type="EMBL" id="JACMSC010000001">
    <property type="protein sequence ID" value="KAG6537939.1"/>
    <property type="molecule type" value="Genomic_DNA"/>
</dbReference>
<feature type="region of interest" description="Disordered" evidence="1">
    <location>
        <begin position="239"/>
        <end position="278"/>
    </location>
</feature>
<dbReference type="PANTHER" id="PTHR37244">
    <property type="entry name" value="NADP-SPECIFIC GLUTAMATE DEHYDROGENASE"/>
    <property type="match status" value="1"/>
</dbReference>
<comment type="caution">
    <text evidence="3">The sequence shown here is derived from an EMBL/GenBank/DDBJ whole genome shotgun (WGS) entry which is preliminary data.</text>
</comment>
<evidence type="ECO:0000313" key="4">
    <source>
        <dbReference type="Proteomes" id="UP000734854"/>
    </source>
</evidence>
<feature type="transmembrane region" description="Helical" evidence="2">
    <location>
        <begin position="309"/>
        <end position="332"/>
    </location>
</feature>
<proteinExistence type="predicted"/>
<dbReference type="PANTHER" id="PTHR37244:SF1">
    <property type="entry name" value="NADP-SPECIFIC GLUTAMATE DEHYDROGENASE"/>
    <property type="match status" value="1"/>
</dbReference>